<organism evidence="3 4">
    <name type="scientific">Bosea massiliensis</name>
    <dbReference type="NCBI Taxonomy" id="151419"/>
    <lineage>
        <taxon>Bacteria</taxon>
        <taxon>Pseudomonadati</taxon>
        <taxon>Pseudomonadota</taxon>
        <taxon>Alphaproteobacteria</taxon>
        <taxon>Hyphomicrobiales</taxon>
        <taxon>Boseaceae</taxon>
        <taxon>Bosea</taxon>
    </lineage>
</organism>
<feature type="region of interest" description="Disordered" evidence="2">
    <location>
        <begin position="43"/>
        <end position="84"/>
    </location>
</feature>
<feature type="compositionally biased region" description="Low complexity" evidence="2">
    <location>
        <begin position="57"/>
        <end position="70"/>
    </location>
</feature>
<evidence type="ECO:0008006" key="5">
    <source>
        <dbReference type="Google" id="ProtNLM"/>
    </source>
</evidence>
<dbReference type="RefSeq" id="WP_377817702.1">
    <property type="nucleotide sequence ID" value="NZ_JBHSLU010000082.1"/>
</dbReference>
<evidence type="ECO:0000313" key="4">
    <source>
        <dbReference type="Proteomes" id="UP001596060"/>
    </source>
</evidence>
<dbReference type="EMBL" id="JBHSLU010000082">
    <property type="protein sequence ID" value="MFC5508155.1"/>
    <property type="molecule type" value="Genomic_DNA"/>
</dbReference>
<gene>
    <name evidence="3" type="ORF">ACFPN9_23215</name>
</gene>
<dbReference type="Proteomes" id="UP001596060">
    <property type="component" value="Unassembled WGS sequence"/>
</dbReference>
<name>A0ABW0P6S7_9HYPH</name>
<evidence type="ECO:0000256" key="1">
    <source>
        <dbReference type="SAM" id="Coils"/>
    </source>
</evidence>
<keyword evidence="4" id="KW-1185">Reference proteome</keyword>
<feature type="region of interest" description="Disordered" evidence="2">
    <location>
        <begin position="379"/>
        <end position="401"/>
    </location>
</feature>
<keyword evidence="1" id="KW-0175">Coiled coil</keyword>
<accession>A0ABW0P6S7</accession>
<protein>
    <recommendedName>
        <fullName evidence="5">Chromosome partition protein Smc</fullName>
    </recommendedName>
</protein>
<evidence type="ECO:0000256" key="2">
    <source>
        <dbReference type="SAM" id="MobiDB-lite"/>
    </source>
</evidence>
<feature type="coiled-coil region" evidence="1">
    <location>
        <begin position="141"/>
        <end position="319"/>
    </location>
</feature>
<sequence length="401" mass="43555">MNCSPESAIAGPFEGGVPCVEKGKVGGVASMIGASLRRLIGGRSEAQEPPPAPAFPVPETAANEPGDPIAPLAPPPPKPGSSHEVGQLMTAISEQSNELQAEFAKISNWSVQLDLLMTRTATMQQILPKFIQTSQDQAAQIEELSSVCTRQEREIAGLQSEIGHYRPLAMRYEEELHRSRAALDHNQAALAALEAEHAKLQSEVNALMQRLSRADSRIQRLSEERQVVDQKLLEKSAAAQNLAREVAMLRSDLVAATGENSRLQRDIAALAEKMSGEREAANEAAGQAQTRIATALQTIKELEAQAAAAAERERRLVEDLGQRDKTVYDLEIKLSALQSKADFLTGVNQQLRADLRHHIDHVGTLEHSNRQLIEAMSRHRLATGAEEAEDGEPPARRAAGE</sequence>
<proteinExistence type="predicted"/>
<evidence type="ECO:0000313" key="3">
    <source>
        <dbReference type="EMBL" id="MFC5508155.1"/>
    </source>
</evidence>
<comment type="caution">
    <text evidence="3">The sequence shown here is derived from an EMBL/GenBank/DDBJ whole genome shotgun (WGS) entry which is preliminary data.</text>
</comment>
<reference evidence="4" key="1">
    <citation type="journal article" date="2019" name="Int. J. Syst. Evol. Microbiol.">
        <title>The Global Catalogue of Microorganisms (GCM) 10K type strain sequencing project: providing services to taxonomists for standard genome sequencing and annotation.</title>
        <authorList>
            <consortium name="The Broad Institute Genomics Platform"/>
            <consortium name="The Broad Institute Genome Sequencing Center for Infectious Disease"/>
            <person name="Wu L."/>
            <person name="Ma J."/>
        </authorList>
    </citation>
    <scope>NUCLEOTIDE SEQUENCE [LARGE SCALE GENOMIC DNA]</scope>
    <source>
        <strain evidence="4">CCUG 43117</strain>
    </source>
</reference>